<organism evidence="3 4">
    <name type="scientific">Coniosporium apollinis</name>
    <dbReference type="NCBI Taxonomy" id="61459"/>
    <lineage>
        <taxon>Eukaryota</taxon>
        <taxon>Fungi</taxon>
        <taxon>Dikarya</taxon>
        <taxon>Ascomycota</taxon>
        <taxon>Pezizomycotina</taxon>
        <taxon>Dothideomycetes</taxon>
        <taxon>Dothideomycetes incertae sedis</taxon>
        <taxon>Coniosporium</taxon>
    </lineage>
</organism>
<evidence type="ECO:0000256" key="2">
    <source>
        <dbReference type="SAM" id="SignalP"/>
    </source>
</evidence>
<keyword evidence="1" id="KW-0472">Membrane</keyword>
<evidence type="ECO:0000313" key="3">
    <source>
        <dbReference type="EMBL" id="KAJ9662102.1"/>
    </source>
</evidence>
<feature type="transmembrane region" description="Helical" evidence="1">
    <location>
        <begin position="528"/>
        <end position="547"/>
    </location>
</feature>
<keyword evidence="2" id="KW-0732">Signal</keyword>
<dbReference type="EMBL" id="JAPDRL010000052">
    <property type="protein sequence ID" value="KAJ9662102.1"/>
    <property type="molecule type" value="Genomic_DNA"/>
</dbReference>
<reference evidence="3" key="1">
    <citation type="submission" date="2022-10" db="EMBL/GenBank/DDBJ databases">
        <title>Culturing micro-colonial fungi from biological soil crusts in the Mojave desert and describing Neophaeococcomyces mojavensis, and introducing the new genera and species Taxawa tesnikishii.</title>
        <authorList>
            <person name="Kurbessoian T."/>
            <person name="Stajich J.E."/>
        </authorList>
    </citation>
    <scope>NUCLEOTIDE SEQUENCE</scope>
    <source>
        <strain evidence="3">TK_1</strain>
    </source>
</reference>
<dbReference type="Proteomes" id="UP001172684">
    <property type="component" value="Unassembled WGS sequence"/>
</dbReference>
<keyword evidence="1" id="KW-0812">Transmembrane</keyword>
<feature type="signal peptide" evidence="2">
    <location>
        <begin position="1"/>
        <end position="23"/>
    </location>
</feature>
<feature type="transmembrane region" description="Helical" evidence="1">
    <location>
        <begin position="220"/>
        <end position="240"/>
    </location>
</feature>
<feature type="transmembrane region" description="Helical" evidence="1">
    <location>
        <begin position="353"/>
        <end position="372"/>
    </location>
</feature>
<comment type="caution">
    <text evidence="3">The sequence shown here is derived from an EMBL/GenBank/DDBJ whole genome shotgun (WGS) entry which is preliminary data.</text>
</comment>
<protein>
    <submittedName>
        <fullName evidence="3">Uncharacterized protein</fullName>
    </submittedName>
</protein>
<feature type="transmembrane region" description="Helical" evidence="1">
    <location>
        <begin position="559"/>
        <end position="581"/>
    </location>
</feature>
<proteinExistence type="predicted"/>
<feature type="chain" id="PRO_5046381716" evidence="2">
    <location>
        <begin position="24"/>
        <end position="701"/>
    </location>
</feature>
<evidence type="ECO:0000313" key="4">
    <source>
        <dbReference type="Proteomes" id="UP001172684"/>
    </source>
</evidence>
<keyword evidence="4" id="KW-1185">Reference proteome</keyword>
<gene>
    <name evidence="3" type="ORF">H2201_006210</name>
</gene>
<sequence>MLNQARHVVLFSLLAIFTVPGYANNKDSRERNKFKPHVGNFPIPFHDNRLDGKVAQIEANQTLRENLDTLSWSAFYYWADNFDPNSTSEAIELQALAQRDLPGDDFQHHSSLLEQANATYFEQLKGFSFNETALFNDSFDDLAINYVDAVDNFSISTFYYTLGAYMGVGKSVDCSSHINEVLTVTDEWEKLGSSAATTLMALLPTFLAFGNLYVPRSSEAFATSWLIGLGAAIYSFGLPVRSKNAVPSKRVVQLSSFGITLLNKIGSYGTEECKASLDELKRWTQDSGTTQYVEQFGTIRAHVELFGKRWHWWHIPAVLIAATQAAMFAWAVQPLLAAPGVPRFVFACANRNWTGSYLAISAVINAIFRLLMWQAADHEVAKGMVVAAASESNALTITAVFSLSESARDSLQAMIDRNPTVTTNKSSVPIPTTASKLPPLYPPFVSSIILFFGRALPLGWLGCEPEDHPLRGTMKDLIKANFIFLRSVLTKPLDLVKSGFATTKSARRWRPLVILIHLSTEGRPQLRTLLTGFVEAALLLVLTFFFASQWGGNLYITTWAIGLLLVFITLGRALALIYVYLSAQTWGLHVINCDDSEEVRGCMRIVCSMQEVLVICNAAHYYNGHRLDFIGEDFKRWKEQYDRGEFDEEDPLTEDYGFAAESQFDDAEHAAFAQFAGRRNYWIGYVLALFVGQAIIAEQRK</sequence>
<feature type="transmembrane region" description="Helical" evidence="1">
    <location>
        <begin position="312"/>
        <end position="333"/>
    </location>
</feature>
<keyword evidence="1" id="KW-1133">Transmembrane helix</keyword>
<accession>A0ABQ9NPU4</accession>
<evidence type="ECO:0000256" key="1">
    <source>
        <dbReference type="SAM" id="Phobius"/>
    </source>
</evidence>
<name>A0ABQ9NPU4_9PEZI</name>